<dbReference type="RefSeq" id="WP_091868279.1">
    <property type="nucleotide sequence ID" value="NZ_FNAO01000005.1"/>
</dbReference>
<dbReference type="Gene3D" id="2.130.10.10">
    <property type="entry name" value="YVTN repeat-like/Quinoprotein amine dehydrogenase"/>
    <property type="match status" value="1"/>
</dbReference>
<evidence type="ECO:0000313" key="1">
    <source>
        <dbReference type="EMBL" id="SDE41952.1"/>
    </source>
</evidence>
<dbReference type="EMBL" id="FNAO01000005">
    <property type="protein sequence ID" value="SDE41952.1"/>
    <property type="molecule type" value="Genomic_DNA"/>
</dbReference>
<name>A0A1G7CRH5_9FLAO</name>
<dbReference type="AlphaFoldDB" id="A0A1G7CRH5"/>
<gene>
    <name evidence="1" type="ORF">SAMN05421636_1052</name>
</gene>
<reference evidence="1 2" key="1">
    <citation type="submission" date="2016-10" db="EMBL/GenBank/DDBJ databases">
        <authorList>
            <person name="de Groot N.N."/>
        </authorList>
    </citation>
    <scope>NUCLEOTIDE SEQUENCE [LARGE SCALE GENOMIC DNA]</scope>
    <source>
        <strain evidence="1 2">DSM 23421</strain>
    </source>
</reference>
<accession>A0A1G7CRH5</accession>
<protein>
    <submittedName>
        <fullName evidence="1">6-phosphogluconolactonase</fullName>
    </submittedName>
</protein>
<organism evidence="1 2">
    <name type="scientific">Pricia antarctica</name>
    <dbReference type="NCBI Taxonomy" id="641691"/>
    <lineage>
        <taxon>Bacteria</taxon>
        <taxon>Pseudomonadati</taxon>
        <taxon>Bacteroidota</taxon>
        <taxon>Flavobacteriia</taxon>
        <taxon>Flavobacteriales</taxon>
        <taxon>Flavobacteriaceae</taxon>
        <taxon>Pricia</taxon>
    </lineage>
</organism>
<keyword evidence="2" id="KW-1185">Reference proteome</keyword>
<dbReference type="Proteomes" id="UP000199109">
    <property type="component" value="Unassembled WGS sequence"/>
</dbReference>
<dbReference type="STRING" id="641691.SAMN05421636_1052"/>
<sequence length="80" mass="8913">MKTTLFLSLILCFPILVERQTAVNDTIYNLLVGTYTQSGKSDGIYVYRFNIETGEFSYGTEAAGIKNPSYLTVSKDGKFV</sequence>
<dbReference type="InterPro" id="IPR015943">
    <property type="entry name" value="WD40/YVTN_repeat-like_dom_sf"/>
</dbReference>
<dbReference type="Pfam" id="PF10282">
    <property type="entry name" value="Lactonase"/>
    <property type="match status" value="1"/>
</dbReference>
<dbReference type="OrthoDB" id="9790815at2"/>
<evidence type="ECO:0000313" key="2">
    <source>
        <dbReference type="Proteomes" id="UP000199109"/>
    </source>
</evidence>
<dbReference type="InterPro" id="IPR019405">
    <property type="entry name" value="Lactonase_7-beta_prop"/>
</dbReference>
<proteinExistence type="predicted"/>